<dbReference type="Gene3D" id="3.10.10.10">
    <property type="entry name" value="HIV Type 1 Reverse Transcriptase, subunit A, domain 1"/>
    <property type="match status" value="1"/>
</dbReference>
<dbReference type="Pfam" id="PF00078">
    <property type="entry name" value="RVT_1"/>
    <property type="match status" value="1"/>
</dbReference>
<name>A0A5B6VZL5_9ROSI</name>
<reference evidence="3" key="1">
    <citation type="journal article" date="2019" name="Plant Biotechnol. J.">
        <title>Genome sequencing of the Australian wild diploid species Gossypium australe highlights disease resistance and delayed gland morphogenesis.</title>
        <authorList>
            <person name="Cai Y."/>
            <person name="Cai X."/>
            <person name="Wang Q."/>
            <person name="Wang P."/>
            <person name="Zhang Y."/>
            <person name="Cai C."/>
            <person name="Xu Y."/>
            <person name="Wang K."/>
            <person name="Zhou Z."/>
            <person name="Wang C."/>
            <person name="Geng S."/>
            <person name="Li B."/>
            <person name="Dong Q."/>
            <person name="Hou Y."/>
            <person name="Wang H."/>
            <person name="Ai P."/>
            <person name="Liu Z."/>
            <person name="Yi F."/>
            <person name="Sun M."/>
            <person name="An G."/>
            <person name="Cheng J."/>
            <person name="Zhang Y."/>
            <person name="Shi Q."/>
            <person name="Xie Y."/>
            <person name="Shi X."/>
            <person name="Chang Y."/>
            <person name="Huang F."/>
            <person name="Chen Y."/>
            <person name="Hong S."/>
            <person name="Mi L."/>
            <person name="Sun Q."/>
            <person name="Zhang L."/>
            <person name="Zhou B."/>
            <person name="Peng R."/>
            <person name="Zhang X."/>
            <person name="Liu F."/>
        </authorList>
    </citation>
    <scope>NUCLEOTIDE SEQUENCE [LARGE SCALE GENOMIC DNA]</scope>
    <source>
        <strain evidence="3">cv. PA1801</strain>
    </source>
</reference>
<dbReference type="SUPFAM" id="SSF56672">
    <property type="entry name" value="DNA/RNA polymerases"/>
    <property type="match status" value="1"/>
</dbReference>
<comment type="caution">
    <text evidence="2">The sequence shown here is derived from an EMBL/GenBank/DDBJ whole genome shotgun (WGS) entry which is preliminary data.</text>
</comment>
<sequence length="310" mass="35454">MDAFFSYKDQGDHEKTTFIIEEGLSCYQVMPSGLKNAEATYQRLVNRIFREQIRRGVEVYVDDILVKSATMEEHVQNLSEAFAILRAHNMKLNPEKCAFGVQADIFLDFMILEVGIEVNLEKIYAILEISPLRTIKDIQCLMGRITEESQAVFEKLKSYLTSPPLLKSPRVRETLYLYLATSEETVAMVLVRTKDVCQFPYSKTEKFIFTLIVAAHKLHPYFKAHPVVVLTNQPVKEILSKADTSWKVTKWSIELAQFGVEFALKTTIKGQILANFIVECSFEKHVDPTSNVAYNLKYYAINEGVDTPDN</sequence>
<keyword evidence="3" id="KW-1185">Reference proteome</keyword>
<dbReference type="EMBL" id="SMMG02000005">
    <property type="protein sequence ID" value="KAA3474446.1"/>
    <property type="molecule type" value="Genomic_DNA"/>
</dbReference>
<dbReference type="PANTHER" id="PTHR24559:SF444">
    <property type="entry name" value="REVERSE TRANSCRIPTASE DOMAIN-CONTAINING PROTEIN"/>
    <property type="match status" value="1"/>
</dbReference>
<dbReference type="InterPro" id="IPR043128">
    <property type="entry name" value="Rev_trsase/Diguanyl_cyclase"/>
</dbReference>
<organism evidence="2 3">
    <name type="scientific">Gossypium australe</name>
    <dbReference type="NCBI Taxonomy" id="47621"/>
    <lineage>
        <taxon>Eukaryota</taxon>
        <taxon>Viridiplantae</taxon>
        <taxon>Streptophyta</taxon>
        <taxon>Embryophyta</taxon>
        <taxon>Tracheophyta</taxon>
        <taxon>Spermatophyta</taxon>
        <taxon>Magnoliopsida</taxon>
        <taxon>eudicotyledons</taxon>
        <taxon>Gunneridae</taxon>
        <taxon>Pentapetalae</taxon>
        <taxon>rosids</taxon>
        <taxon>malvids</taxon>
        <taxon>Malvales</taxon>
        <taxon>Malvaceae</taxon>
        <taxon>Malvoideae</taxon>
        <taxon>Gossypium</taxon>
    </lineage>
</organism>
<dbReference type="AlphaFoldDB" id="A0A5B6VZL5"/>
<evidence type="ECO:0000313" key="3">
    <source>
        <dbReference type="Proteomes" id="UP000325315"/>
    </source>
</evidence>
<feature type="domain" description="Reverse transcriptase" evidence="1">
    <location>
        <begin position="10"/>
        <end position="101"/>
    </location>
</feature>
<gene>
    <name evidence="2" type="ORF">EPI10_024737</name>
</gene>
<dbReference type="CDD" id="cd01647">
    <property type="entry name" value="RT_LTR"/>
    <property type="match status" value="1"/>
</dbReference>
<evidence type="ECO:0000313" key="2">
    <source>
        <dbReference type="EMBL" id="KAA3474446.1"/>
    </source>
</evidence>
<dbReference type="Proteomes" id="UP000325315">
    <property type="component" value="Unassembled WGS sequence"/>
</dbReference>
<dbReference type="PANTHER" id="PTHR24559">
    <property type="entry name" value="TRANSPOSON TY3-I GAG-POL POLYPROTEIN"/>
    <property type="match status" value="1"/>
</dbReference>
<accession>A0A5B6VZL5</accession>
<proteinExistence type="predicted"/>
<dbReference type="InterPro" id="IPR053134">
    <property type="entry name" value="RNA-dir_DNA_polymerase"/>
</dbReference>
<dbReference type="OrthoDB" id="1936626at2759"/>
<dbReference type="Gene3D" id="3.30.70.270">
    <property type="match status" value="1"/>
</dbReference>
<evidence type="ECO:0000259" key="1">
    <source>
        <dbReference type="Pfam" id="PF00078"/>
    </source>
</evidence>
<protein>
    <submittedName>
        <fullName evidence="2">Protein SRG1</fullName>
    </submittedName>
</protein>
<dbReference type="InterPro" id="IPR043502">
    <property type="entry name" value="DNA/RNA_pol_sf"/>
</dbReference>
<dbReference type="InterPro" id="IPR000477">
    <property type="entry name" value="RT_dom"/>
</dbReference>